<dbReference type="InterPro" id="IPR036554">
    <property type="entry name" value="GHMP_kinase_C_sf"/>
</dbReference>
<keyword evidence="1" id="KW-0547">Nucleotide-binding</keyword>
<keyword evidence="8" id="KW-1185">Reference proteome</keyword>
<feature type="domain" description="GHMP kinase N-terminal" evidence="5">
    <location>
        <begin position="107"/>
        <end position="194"/>
    </location>
</feature>
<dbReference type="InterPro" id="IPR014721">
    <property type="entry name" value="Ribsml_uS5_D2-typ_fold_subgr"/>
</dbReference>
<sequence length="442" mass="48852">MKINSSTNPIIQSFFGPNQLITQCSSPGRMDVMGGIADYSGSLVLQKPIKEKATVSISIRNYNQLHIKSLDIEKDNEIYIDLDEIPKNYEQTRHYIKSLPGGDWAAYIVGCYLVLAKEKNLKLGGLDILIQSDVPVGKGVSSSAALEVATLKSICELFSIELTDTELPKLAQKAENLVVGAPCGLMDQLASYFGENTKLLPIRCQPDILFDLVEIPENLSFLGIDSGIKHAVSGASYSEVRTAAFMGYSIIAQKHGINKAQLQKLSSENLPYNGFLSNISPSQFESNYARNLNSMYGKDFTHDYGVVNDSLSQIKPDTFYNIKACTQHPIYENFRVSSFLELLKIVNKNNFIHILPLMGELMYQSHESYNNCGLGNEMTDKIVEMARRKGFESGIYGAKITGGGSGGTVCLMVYGEKGIQSAKELFAEYKDLTNQESLIFIE</sequence>
<keyword evidence="4" id="KW-0119">Carbohydrate metabolism</keyword>
<dbReference type="InterPro" id="IPR013750">
    <property type="entry name" value="GHMP_kinase_C_dom"/>
</dbReference>
<dbReference type="Pfam" id="PF08544">
    <property type="entry name" value="GHMP_kinases_C"/>
    <property type="match status" value="1"/>
</dbReference>
<keyword evidence="7" id="KW-0808">Transferase</keyword>
<dbReference type="Proteomes" id="UP000837932">
    <property type="component" value="Unassembled WGS sequence"/>
</dbReference>
<dbReference type="SUPFAM" id="SSF55060">
    <property type="entry name" value="GHMP Kinase, C-terminal domain"/>
    <property type="match status" value="1"/>
</dbReference>
<dbReference type="InterPro" id="IPR020568">
    <property type="entry name" value="Ribosomal_Su5_D2-typ_SF"/>
</dbReference>
<keyword evidence="4" id="KW-0299">Galactose metabolism</keyword>
<dbReference type="PIRSF" id="PIRSF000530">
    <property type="entry name" value="Galactokinase"/>
    <property type="match status" value="1"/>
</dbReference>
<evidence type="ECO:0000256" key="2">
    <source>
        <dbReference type="ARBA" id="ARBA00022777"/>
    </source>
</evidence>
<dbReference type="PANTHER" id="PTHR10457:SF35">
    <property type="entry name" value="L-ARABINOKINASE"/>
    <property type="match status" value="1"/>
</dbReference>
<dbReference type="GO" id="GO:0004335">
    <property type="term" value="F:galactokinase activity"/>
    <property type="evidence" value="ECO:0007669"/>
    <property type="project" value="UniProtKB-EC"/>
</dbReference>
<keyword evidence="3" id="KW-0067">ATP-binding</keyword>
<organism evidence="7 8">
    <name type="scientific">Emticicia aquatica</name>
    <dbReference type="NCBI Taxonomy" id="1681835"/>
    <lineage>
        <taxon>Bacteria</taxon>
        <taxon>Pseudomonadati</taxon>
        <taxon>Bacteroidota</taxon>
        <taxon>Cytophagia</taxon>
        <taxon>Cytophagales</taxon>
        <taxon>Leadbetterellaceae</taxon>
        <taxon>Emticicia</taxon>
    </lineage>
</organism>
<keyword evidence="2" id="KW-0418">Kinase</keyword>
<dbReference type="Gene3D" id="3.30.230.10">
    <property type="match status" value="1"/>
</dbReference>
<dbReference type="Pfam" id="PF00288">
    <property type="entry name" value="GHMP_kinases_N"/>
    <property type="match status" value="1"/>
</dbReference>
<evidence type="ECO:0000256" key="4">
    <source>
        <dbReference type="ARBA" id="ARBA00023144"/>
    </source>
</evidence>
<dbReference type="PANTHER" id="PTHR10457">
    <property type="entry name" value="MEVALONATE KINASE/GALACTOKINASE"/>
    <property type="match status" value="1"/>
</dbReference>
<dbReference type="Gene3D" id="3.30.70.890">
    <property type="entry name" value="GHMP kinase, C-terminal domain"/>
    <property type="match status" value="1"/>
</dbReference>
<evidence type="ECO:0000313" key="7">
    <source>
        <dbReference type="EMBL" id="CAH0994995.1"/>
    </source>
</evidence>
<name>A0ABM9AMF9_9BACT</name>
<feature type="domain" description="GHMP kinase C-terminal" evidence="6">
    <location>
        <begin position="356"/>
        <end position="416"/>
    </location>
</feature>
<dbReference type="RefSeq" id="WP_238805238.1">
    <property type="nucleotide sequence ID" value="NZ_CAKLPY010000001.1"/>
</dbReference>
<dbReference type="InterPro" id="IPR006206">
    <property type="entry name" value="Mevalonate/galactokinase"/>
</dbReference>
<dbReference type="EMBL" id="CAKLPY010000001">
    <property type="protein sequence ID" value="CAH0994995.1"/>
    <property type="molecule type" value="Genomic_DNA"/>
</dbReference>
<evidence type="ECO:0000256" key="1">
    <source>
        <dbReference type="ARBA" id="ARBA00022741"/>
    </source>
</evidence>
<gene>
    <name evidence="7" type="primary">galK_2</name>
    <name evidence="7" type="ORF">EMA8858_01115</name>
</gene>
<evidence type="ECO:0000259" key="6">
    <source>
        <dbReference type="Pfam" id="PF08544"/>
    </source>
</evidence>
<dbReference type="InterPro" id="IPR000705">
    <property type="entry name" value="Galactokinase"/>
</dbReference>
<dbReference type="SUPFAM" id="SSF54211">
    <property type="entry name" value="Ribosomal protein S5 domain 2-like"/>
    <property type="match status" value="1"/>
</dbReference>
<dbReference type="PRINTS" id="PR00473">
    <property type="entry name" value="GALCTOKINASE"/>
</dbReference>
<evidence type="ECO:0000313" key="8">
    <source>
        <dbReference type="Proteomes" id="UP000837932"/>
    </source>
</evidence>
<protein>
    <submittedName>
        <fullName evidence="7">Galactokinase</fullName>
        <ecNumber evidence="7">2.7.1.6</ecNumber>
    </submittedName>
</protein>
<dbReference type="InterPro" id="IPR006204">
    <property type="entry name" value="GHMP_kinase_N_dom"/>
</dbReference>
<dbReference type="EC" id="2.7.1.6" evidence="7"/>
<proteinExistence type="predicted"/>
<evidence type="ECO:0000259" key="5">
    <source>
        <dbReference type="Pfam" id="PF00288"/>
    </source>
</evidence>
<comment type="caution">
    <text evidence="7">The sequence shown here is derived from an EMBL/GenBank/DDBJ whole genome shotgun (WGS) entry which is preliminary data.</text>
</comment>
<reference evidence="7" key="1">
    <citation type="submission" date="2021-12" db="EMBL/GenBank/DDBJ databases">
        <authorList>
            <person name="Rodrigo-Torres L."/>
            <person name="Arahal R. D."/>
            <person name="Lucena T."/>
        </authorList>
    </citation>
    <scope>NUCLEOTIDE SEQUENCE</scope>
    <source>
        <strain evidence="7">CECT 8858</strain>
    </source>
</reference>
<accession>A0ABM9AMF9</accession>
<dbReference type="PRINTS" id="PR00959">
    <property type="entry name" value="MEVGALKINASE"/>
</dbReference>
<evidence type="ECO:0000256" key="3">
    <source>
        <dbReference type="ARBA" id="ARBA00022840"/>
    </source>
</evidence>